<accession>A0ABS6GM29</accession>
<dbReference type="GO" id="GO:0004826">
    <property type="term" value="F:phenylalanine-tRNA ligase activity"/>
    <property type="evidence" value="ECO:0007669"/>
    <property type="project" value="UniProtKB-EC"/>
</dbReference>
<comment type="subunit">
    <text evidence="4">Tetramer of two alpha and two beta subunits.</text>
</comment>
<evidence type="ECO:0000256" key="1">
    <source>
        <dbReference type="ARBA" id="ARBA00004496"/>
    </source>
</evidence>
<dbReference type="SMART" id="SM00873">
    <property type="entry name" value="B3_4"/>
    <property type="match status" value="1"/>
</dbReference>
<evidence type="ECO:0000256" key="3">
    <source>
        <dbReference type="ARBA" id="ARBA00022884"/>
    </source>
</evidence>
<dbReference type="InterPro" id="IPR002547">
    <property type="entry name" value="tRNA-bd_dom"/>
</dbReference>
<dbReference type="SMART" id="SM00874">
    <property type="entry name" value="B5"/>
    <property type="match status" value="1"/>
</dbReference>
<proteinExistence type="inferred from homology"/>
<keyword evidence="4" id="KW-0648">Protein biosynthesis</keyword>
<dbReference type="InterPro" id="IPR005146">
    <property type="entry name" value="B3/B4_tRNA-bd"/>
</dbReference>
<evidence type="ECO:0000313" key="10">
    <source>
        <dbReference type="Proteomes" id="UP000812672"/>
    </source>
</evidence>
<dbReference type="InterPro" id="IPR004532">
    <property type="entry name" value="Phe-tRNA-ligase_IIc_bsu_bact"/>
</dbReference>
<keyword evidence="5" id="KW-0820">tRNA-binding</keyword>
<evidence type="ECO:0000259" key="6">
    <source>
        <dbReference type="PROSITE" id="PS50886"/>
    </source>
</evidence>
<dbReference type="Pfam" id="PF03147">
    <property type="entry name" value="FDX-ACB"/>
    <property type="match status" value="1"/>
</dbReference>
<dbReference type="CDD" id="cd02796">
    <property type="entry name" value="tRNA_bind_bactPheRS"/>
    <property type="match status" value="1"/>
</dbReference>
<dbReference type="Proteomes" id="UP000812672">
    <property type="component" value="Unassembled WGS sequence"/>
</dbReference>
<keyword evidence="4" id="KW-0479">Metal-binding</keyword>
<dbReference type="RefSeq" id="WP_216686853.1">
    <property type="nucleotide sequence ID" value="NZ_CAUPKR010000008.1"/>
</dbReference>
<keyword evidence="4" id="KW-0067">ATP-binding</keyword>
<feature type="binding site" evidence="4">
    <location>
        <position position="474"/>
    </location>
    <ligand>
        <name>Mg(2+)</name>
        <dbReference type="ChEBI" id="CHEBI:18420"/>
        <note>shared with alpha subunit</note>
    </ligand>
</feature>
<keyword evidence="4" id="KW-0460">Magnesium</keyword>
<dbReference type="EC" id="6.1.1.20" evidence="4"/>
<dbReference type="PROSITE" id="PS51483">
    <property type="entry name" value="B5"/>
    <property type="match status" value="1"/>
</dbReference>
<evidence type="ECO:0000256" key="4">
    <source>
        <dbReference type="HAMAP-Rule" id="MF_00283"/>
    </source>
</evidence>
<dbReference type="NCBIfam" id="NF045760">
    <property type="entry name" value="YtpR"/>
    <property type="match status" value="1"/>
</dbReference>
<dbReference type="InterPro" id="IPR033714">
    <property type="entry name" value="tRNA_bind_bactPheRS"/>
</dbReference>
<sequence>MLVSINWLKEYVDIEGISTGELAEAITKTGVEVDGIHGPILNDEKIVVGYVEACEQHPNADKLNLCQVNVGEEELAQIVCGAPNVAQGQYVVVARPGARLPGGLKIKKAKLRGEASEGMICSLQELGVDEKDEKFVPDHQKDGIFVFDEEVQIGEPACPLLNLDDQVLELDLTPNRADCLNMIGMAYEVAAIYNKELQLPSPTVTKADESSNDYIAVRIENKEMNPYYGAWIIKDLEVKPSPLWLRNRLISAGIRPINNLVDITNYVLLEYGQPLHAFDYDRFGSKEVVTRPAHEGETMTTLDGKERTLQPEHLLITNGEKPHALAGVMGGQDSEVQDDTTTILLEAAYFDPKTVRKASSQHNLRSEASARFEKGVDLARVKEAAIRAAELYEELAGGTILGEMVEAGSTEREPVQITFERHEINERIGTELSIDQMNDILERLRLPYEQQGEQYTVTPPSRRNDLRILEDMVEEFARLYGYDHIPYTLPTGQSNKGGLTKRQRLTREVHAYLQKTGLNEALTYSLTTEEKSKHFVSPEIQTDQEAVKLLMPMTDLHSHLRLSAIPELLSSLQYNVARNQYNLGFYELGPVYLPNEGEDVLPKEELRVAAAITGIWENHPWQGEKKPVDFFVLKGILEGLFENFLKDDVVFEKASLDGLHPGRTAILKLNGETIGYIGQLHPSIQKDHDLDETYIFDLNLEMVFAHVDETPDYEPITKYPAVSQDLAFVVDSDVQAKELEQTIYQSGQPYLKTIRVFDVYQGEHMEEGKKSIAFNLTFQNNERTLKDDEVEELRERIIQEVKATYKAELRG</sequence>
<dbReference type="InterPro" id="IPR041616">
    <property type="entry name" value="PheRS_beta_core"/>
</dbReference>
<dbReference type="HAMAP" id="MF_00283">
    <property type="entry name" value="Phe_tRNA_synth_beta1"/>
    <property type="match status" value="1"/>
</dbReference>
<feature type="domain" description="TRNA-binding" evidence="6">
    <location>
        <begin position="40"/>
        <end position="158"/>
    </location>
</feature>
<reference evidence="9 10" key="1">
    <citation type="journal article" date="2011" name="Int. J. Syst. Evol. Microbiol.">
        <title>Allobacillus halotolerans gen. nov., sp. nov. isolated from shrimp paste.</title>
        <authorList>
            <person name="Sheu S.Y."/>
            <person name="Arun A.B."/>
            <person name="Jiang S.R."/>
            <person name="Young C.C."/>
            <person name="Chen W.M."/>
        </authorList>
    </citation>
    <scope>NUCLEOTIDE SEQUENCE [LARGE SCALE GENOMIC DNA]</scope>
    <source>
        <strain evidence="9 10">LMG 24826</strain>
    </source>
</reference>
<keyword evidence="4" id="KW-0030">Aminoacyl-tRNA synthetase</keyword>
<dbReference type="NCBIfam" id="TIGR00472">
    <property type="entry name" value="pheT_bact"/>
    <property type="match status" value="1"/>
</dbReference>
<keyword evidence="2 4" id="KW-0963">Cytoplasm</keyword>
<dbReference type="Pfam" id="PF17759">
    <property type="entry name" value="tRNA_synthFbeta"/>
    <property type="match status" value="1"/>
</dbReference>
<dbReference type="PROSITE" id="PS51447">
    <property type="entry name" value="FDX_ACB"/>
    <property type="match status" value="1"/>
</dbReference>
<dbReference type="InterPro" id="IPR045060">
    <property type="entry name" value="Phe-tRNA-ligase_IIc_bsu"/>
</dbReference>
<comment type="catalytic activity">
    <reaction evidence="4">
        <text>tRNA(Phe) + L-phenylalanine + ATP = L-phenylalanyl-tRNA(Phe) + AMP + diphosphate + H(+)</text>
        <dbReference type="Rhea" id="RHEA:19413"/>
        <dbReference type="Rhea" id="RHEA-COMP:9668"/>
        <dbReference type="Rhea" id="RHEA-COMP:9699"/>
        <dbReference type="ChEBI" id="CHEBI:15378"/>
        <dbReference type="ChEBI" id="CHEBI:30616"/>
        <dbReference type="ChEBI" id="CHEBI:33019"/>
        <dbReference type="ChEBI" id="CHEBI:58095"/>
        <dbReference type="ChEBI" id="CHEBI:78442"/>
        <dbReference type="ChEBI" id="CHEBI:78531"/>
        <dbReference type="ChEBI" id="CHEBI:456215"/>
        <dbReference type="EC" id="6.1.1.20"/>
    </reaction>
</comment>
<keyword evidence="4" id="KW-0547">Nucleotide-binding</keyword>
<feature type="domain" description="B5" evidence="8">
    <location>
        <begin position="412"/>
        <end position="487"/>
    </location>
</feature>
<name>A0ABS6GM29_9BACI</name>
<protein>
    <recommendedName>
        <fullName evidence="4">Phenylalanine--tRNA ligase beta subunit</fullName>
        <ecNumber evidence="4">6.1.1.20</ecNumber>
    </recommendedName>
    <alternativeName>
        <fullName evidence="4">Phenylalanyl-tRNA synthetase beta subunit</fullName>
        <shortName evidence="4">PheRS</shortName>
    </alternativeName>
</protein>
<dbReference type="PANTHER" id="PTHR10947">
    <property type="entry name" value="PHENYLALANYL-TRNA SYNTHETASE BETA CHAIN AND LEUCINE-RICH REPEAT-CONTAINING PROTEIN 47"/>
    <property type="match status" value="1"/>
</dbReference>
<dbReference type="InterPro" id="IPR005121">
    <property type="entry name" value="Fdx_antiC-bd"/>
</dbReference>
<evidence type="ECO:0000256" key="2">
    <source>
        <dbReference type="ARBA" id="ARBA00022490"/>
    </source>
</evidence>
<gene>
    <name evidence="4 9" type="primary">pheT</name>
    <name evidence="9" type="ORF">KQ486_04020</name>
</gene>
<dbReference type="CDD" id="cd00769">
    <property type="entry name" value="PheRS_beta_core"/>
    <property type="match status" value="1"/>
</dbReference>
<feature type="binding site" evidence="4">
    <location>
        <position position="465"/>
    </location>
    <ligand>
        <name>Mg(2+)</name>
        <dbReference type="ChEBI" id="CHEBI:18420"/>
        <note>shared with alpha subunit</note>
    </ligand>
</feature>
<dbReference type="Pfam" id="PF01588">
    <property type="entry name" value="tRNA_bind"/>
    <property type="match status" value="1"/>
</dbReference>
<feature type="binding site" evidence="4">
    <location>
        <position position="471"/>
    </location>
    <ligand>
        <name>Mg(2+)</name>
        <dbReference type="ChEBI" id="CHEBI:18420"/>
        <note>shared with alpha subunit</note>
    </ligand>
</feature>
<evidence type="ECO:0000256" key="5">
    <source>
        <dbReference type="PROSITE-ProRule" id="PRU00209"/>
    </source>
</evidence>
<dbReference type="EMBL" id="JAHLZF010000004">
    <property type="protein sequence ID" value="MBU6080172.1"/>
    <property type="molecule type" value="Genomic_DNA"/>
</dbReference>
<feature type="domain" description="FDX-ACB" evidence="7">
    <location>
        <begin position="717"/>
        <end position="810"/>
    </location>
</feature>
<dbReference type="Pfam" id="PF03483">
    <property type="entry name" value="B3_4"/>
    <property type="match status" value="1"/>
</dbReference>
<comment type="cofactor">
    <cofactor evidence="4">
        <name>Mg(2+)</name>
        <dbReference type="ChEBI" id="CHEBI:18420"/>
    </cofactor>
    <text evidence="4">Binds 2 magnesium ions per tetramer.</text>
</comment>
<dbReference type="Pfam" id="PF03484">
    <property type="entry name" value="B5"/>
    <property type="match status" value="1"/>
</dbReference>
<evidence type="ECO:0000259" key="8">
    <source>
        <dbReference type="PROSITE" id="PS51483"/>
    </source>
</evidence>
<comment type="similarity">
    <text evidence="4">Belongs to the phenylalanyl-tRNA synthetase beta subunit family. Type 1 subfamily.</text>
</comment>
<keyword evidence="3 5" id="KW-0694">RNA-binding</keyword>
<dbReference type="PANTHER" id="PTHR10947:SF0">
    <property type="entry name" value="PHENYLALANINE--TRNA LIGASE BETA SUBUNIT"/>
    <property type="match status" value="1"/>
</dbReference>
<comment type="caution">
    <text evidence="9">The sequence shown here is derived from an EMBL/GenBank/DDBJ whole genome shotgun (WGS) entry which is preliminary data.</text>
</comment>
<keyword evidence="10" id="KW-1185">Reference proteome</keyword>
<keyword evidence="4 9" id="KW-0436">Ligase</keyword>
<organism evidence="9 10">
    <name type="scientific">Allobacillus halotolerans</name>
    <dbReference type="NCBI Taxonomy" id="570278"/>
    <lineage>
        <taxon>Bacteria</taxon>
        <taxon>Bacillati</taxon>
        <taxon>Bacillota</taxon>
        <taxon>Bacilli</taxon>
        <taxon>Bacillales</taxon>
        <taxon>Bacillaceae</taxon>
        <taxon>Allobacillus</taxon>
    </lineage>
</organism>
<evidence type="ECO:0000259" key="7">
    <source>
        <dbReference type="PROSITE" id="PS51447"/>
    </source>
</evidence>
<comment type="subcellular location">
    <subcellularLocation>
        <location evidence="1 4">Cytoplasm</location>
    </subcellularLocation>
</comment>
<evidence type="ECO:0000313" key="9">
    <source>
        <dbReference type="EMBL" id="MBU6080172.1"/>
    </source>
</evidence>
<dbReference type="InterPro" id="IPR005147">
    <property type="entry name" value="tRNA_synthase_B5-dom"/>
</dbReference>
<feature type="binding site" evidence="4">
    <location>
        <position position="475"/>
    </location>
    <ligand>
        <name>Mg(2+)</name>
        <dbReference type="ChEBI" id="CHEBI:18420"/>
        <note>shared with alpha subunit</note>
    </ligand>
</feature>
<dbReference type="PROSITE" id="PS50886">
    <property type="entry name" value="TRBD"/>
    <property type="match status" value="1"/>
</dbReference>
<dbReference type="SMART" id="SM00896">
    <property type="entry name" value="FDX-ACB"/>
    <property type="match status" value="1"/>
</dbReference>